<proteinExistence type="predicted"/>
<dbReference type="InterPro" id="IPR013658">
    <property type="entry name" value="SGL"/>
</dbReference>
<feature type="signal peptide" evidence="2">
    <location>
        <begin position="1"/>
        <end position="18"/>
    </location>
</feature>
<accession>W4LS55</accession>
<organism evidence="4 5">
    <name type="scientific">Entotheonella factor</name>
    <dbReference type="NCBI Taxonomy" id="1429438"/>
    <lineage>
        <taxon>Bacteria</taxon>
        <taxon>Pseudomonadati</taxon>
        <taxon>Nitrospinota/Tectimicrobiota group</taxon>
        <taxon>Candidatus Tectimicrobiota</taxon>
        <taxon>Candidatus Entotheonellia</taxon>
        <taxon>Candidatus Entotheonellales</taxon>
        <taxon>Candidatus Entotheonellaceae</taxon>
        <taxon>Candidatus Entotheonella</taxon>
    </lineage>
</organism>
<feature type="domain" description="SMP-30/Gluconolactonase/LRE-like region" evidence="3">
    <location>
        <begin position="83"/>
        <end position="329"/>
    </location>
</feature>
<keyword evidence="5" id="KW-1185">Reference proteome</keyword>
<evidence type="ECO:0000313" key="4">
    <source>
        <dbReference type="EMBL" id="ETX00581.1"/>
    </source>
</evidence>
<dbReference type="PANTHER" id="PTHR47572:SF4">
    <property type="entry name" value="LACTONASE DRP35"/>
    <property type="match status" value="1"/>
</dbReference>
<protein>
    <recommendedName>
        <fullName evidence="3">SMP-30/Gluconolactonase/LRE-like region domain-containing protein</fullName>
    </recommendedName>
</protein>
<dbReference type="SUPFAM" id="SSF63829">
    <property type="entry name" value="Calcium-dependent phosphotriesterase"/>
    <property type="match status" value="1"/>
</dbReference>
<gene>
    <name evidence="4" type="ORF">ETSY1_10675</name>
</gene>
<dbReference type="GO" id="GO:0016787">
    <property type="term" value="F:hydrolase activity"/>
    <property type="evidence" value="ECO:0007669"/>
    <property type="project" value="UniProtKB-KW"/>
</dbReference>
<keyword evidence="1" id="KW-0378">Hydrolase</keyword>
<name>W4LS55_ENTF1</name>
<evidence type="ECO:0000256" key="1">
    <source>
        <dbReference type="ARBA" id="ARBA00022801"/>
    </source>
</evidence>
<comment type="caution">
    <text evidence="4">The sequence shown here is derived from an EMBL/GenBank/DDBJ whole genome shotgun (WGS) entry which is preliminary data.</text>
</comment>
<evidence type="ECO:0000256" key="2">
    <source>
        <dbReference type="SAM" id="SignalP"/>
    </source>
</evidence>
<dbReference type="EMBL" id="AZHW01000323">
    <property type="protein sequence ID" value="ETX00581.1"/>
    <property type="molecule type" value="Genomic_DNA"/>
</dbReference>
<reference evidence="4 5" key="1">
    <citation type="journal article" date="2014" name="Nature">
        <title>An environmental bacterial taxon with a large and distinct metabolic repertoire.</title>
        <authorList>
            <person name="Wilson M.C."/>
            <person name="Mori T."/>
            <person name="Ruckert C."/>
            <person name="Uria A.R."/>
            <person name="Helf M.J."/>
            <person name="Takada K."/>
            <person name="Gernert C."/>
            <person name="Steffens U.A."/>
            <person name="Heycke N."/>
            <person name="Schmitt S."/>
            <person name="Rinke C."/>
            <person name="Helfrich E.J."/>
            <person name="Brachmann A.O."/>
            <person name="Gurgui C."/>
            <person name="Wakimoto T."/>
            <person name="Kracht M."/>
            <person name="Crusemann M."/>
            <person name="Hentschel U."/>
            <person name="Abe I."/>
            <person name="Matsunaga S."/>
            <person name="Kalinowski J."/>
            <person name="Takeyama H."/>
            <person name="Piel J."/>
        </authorList>
    </citation>
    <scope>NUCLEOTIDE SEQUENCE [LARGE SCALE GENOMIC DNA]</scope>
    <source>
        <strain evidence="5">TSY1</strain>
    </source>
</reference>
<feature type="chain" id="PRO_5004844636" description="SMP-30/Gluconolactonase/LRE-like region domain-containing protein" evidence="2">
    <location>
        <begin position="19"/>
        <end position="346"/>
    </location>
</feature>
<dbReference type="InterPro" id="IPR051262">
    <property type="entry name" value="SMP-30/CGR1_Lactonase"/>
</dbReference>
<dbReference type="AlphaFoldDB" id="W4LS55"/>
<dbReference type="Pfam" id="PF08450">
    <property type="entry name" value="SGL"/>
    <property type="match status" value="1"/>
</dbReference>
<dbReference type="PANTHER" id="PTHR47572">
    <property type="entry name" value="LIPOPROTEIN-RELATED"/>
    <property type="match status" value="1"/>
</dbReference>
<dbReference type="Gene3D" id="2.120.10.30">
    <property type="entry name" value="TolB, C-terminal domain"/>
    <property type="match status" value="1"/>
</dbReference>
<keyword evidence="2" id="KW-0732">Signal</keyword>
<dbReference type="HOGENOM" id="CLU_036110_0_0_7"/>
<sequence>MKFVVSVLLISIVSIASAQNAPSGDPSFISADAKLEKLVEGDDLGIIFTEGAAVSCDNQVYFSDITFTVSPGSKTKQGGLLAGIIWVYDPATKETKVFRSPSGMSNGIKFDAACNMVNAEGADYGGRRVIRTNMKTGVAEIVTGLYNGKPYNAPNDISIDQKGRIYFSDPRYLGHEPVMLGTMGVYRVDPDGSVTRIITDAGKPNGVAVSPDQTKLYVVSNDNGALDFTRLGEGMGSHKGRMALLAYNLEPDGSASFSQVLVDYAPEDGPDGLVMDTEGNLWVAVRDTKRPGIYAYTPDGQEKAYIPTEIPTNVGFGRGENSNILYITAGNDLLQIKVGKTGYHLN</sequence>
<dbReference type="Proteomes" id="UP000019141">
    <property type="component" value="Unassembled WGS sequence"/>
</dbReference>
<dbReference type="InterPro" id="IPR011042">
    <property type="entry name" value="6-blade_b-propeller_TolB-like"/>
</dbReference>
<evidence type="ECO:0000259" key="3">
    <source>
        <dbReference type="Pfam" id="PF08450"/>
    </source>
</evidence>
<evidence type="ECO:0000313" key="5">
    <source>
        <dbReference type="Proteomes" id="UP000019141"/>
    </source>
</evidence>